<keyword evidence="3" id="KW-1185">Reference proteome</keyword>
<dbReference type="PANTHER" id="PTHR43581">
    <property type="entry name" value="ATP/GTP PHOSPHATASE"/>
    <property type="match status" value="1"/>
</dbReference>
<dbReference type="GO" id="GO:0005524">
    <property type="term" value="F:ATP binding"/>
    <property type="evidence" value="ECO:0007669"/>
    <property type="project" value="UniProtKB-KW"/>
</dbReference>
<accession>A0A7X6KYF8</accession>
<evidence type="ECO:0000313" key="2">
    <source>
        <dbReference type="EMBL" id="NKY24494.1"/>
    </source>
</evidence>
<dbReference type="RefSeq" id="WP_168631618.1">
    <property type="nucleotide sequence ID" value="NZ_BONL01000038.1"/>
</dbReference>
<proteinExistence type="predicted"/>
<dbReference type="EMBL" id="JAAXOX010000016">
    <property type="protein sequence ID" value="NKY24494.1"/>
    <property type="molecule type" value="Genomic_DNA"/>
</dbReference>
<comment type="caution">
    <text evidence="2">The sequence shown here is derived from an EMBL/GenBank/DDBJ whole genome shotgun (WGS) entry which is preliminary data.</text>
</comment>
<dbReference type="InterPro" id="IPR003959">
    <property type="entry name" value="ATPase_AAA_core"/>
</dbReference>
<feature type="domain" description="ATPase AAA-type core" evidence="1">
    <location>
        <begin position="264"/>
        <end position="343"/>
    </location>
</feature>
<organism evidence="2 3">
    <name type="scientific">Cellulomonas denverensis</name>
    <dbReference type="NCBI Taxonomy" id="264297"/>
    <lineage>
        <taxon>Bacteria</taxon>
        <taxon>Bacillati</taxon>
        <taxon>Actinomycetota</taxon>
        <taxon>Actinomycetes</taxon>
        <taxon>Micrococcales</taxon>
        <taxon>Cellulomonadaceae</taxon>
        <taxon>Cellulomonas</taxon>
    </lineage>
</organism>
<dbReference type="Gene3D" id="3.40.50.300">
    <property type="entry name" value="P-loop containing nucleotide triphosphate hydrolases"/>
    <property type="match status" value="2"/>
</dbReference>
<reference evidence="2 3" key="1">
    <citation type="submission" date="2020-04" db="EMBL/GenBank/DDBJ databases">
        <title>MicrobeNet Type strains.</title>
        <authorList>
            <person name="Nicholson A.C."/>
        </authorList>
    </citation>
    <scope>NUCLEOTIDE SEQUENCE [LARGE SCALE GENOMIC DNA]</scope>
    <source>
        <strain evidence="2 3">ATCC BAA-788</strain>
    </source>
</reference>
<dbReference type="InterPro" id="IPR051396">
    <property type="entry name" value="Bact_Antivir_Def_Nuclease"/>
</dbReference>
<dbReference type="SUPFAM" id="SSF52540">
    <property type="entry name" value="P-loop containing nucleoside triphosphate hydrolases"/>
    <property type="match status" value="1"/>
</dbReference>
<evidence type="ECO:0000259" key="1">
    <source>
        <dbReference type="Pfam" id="PF13304"/>
    </source>
</evidence>
<keyword evidence="2" id="KW-0067">ATP-binding</keyword>
<protein>
    <submittedName>
        <fullName evidence="2">ATP-binding protein</fullName>
    </submittedName>
</protein>
<keyword evidence="2" id="KW-0547">Nucleotide-binding</keyword>
<sequence length="589" mass="65027">MTDTADQPGDDYQPLLAGIGLSGYRSFASWQTLLFPTKVTVLAGINNSGKSNVLRFLQHVAPQFTRRGRQPDLTGPDVPRGFNHDTTLQIGMPLRAATEPAGGPRSLEEFQEQLKLLMSDNDGVYWARFALINGSAVPAPWLIAQAMSSWPNWAGQDFRRVLRVLGGGGLVDPANVMSRLLASMASFADLPPVVTISSSRRVESSESGDEDWLSGRGIIRALSALQNPRDDEWESAKPRWAEINTFVQTVLGDPHASLNIPYDFSTIQVETPQRVLPLSSLGSGVEQVIVLAAAATVTTKSLVCVEEPETNLHPLLQKKLVRYLTDHTDNQYVIATHSAHLLDDARATAYHVRLTTEGSEVRLAKKSHELVGICNDLGYRPSDILQANCVIWAEGPSDRTYIRRWLQLVDDGLAEGIDYTIMFYGGKLLSHLTVSEDALDDFIELRQLNRASAVVIDSDKTGSRQRISATKKRISDEFQASEPAPGFAWITKCYTIENYLPGDILKAAVEQVHSVEYVPVDQWDNPLPRREDGVRYDKVGVARAAAAMLRPEHLDIYDLKSQITKLVDFIRTANGNSVAPAGGEYHHIH</sequence>
<dbReference type="Pfam" id="PF13304">
    <property type="entry name" value="AAA_21"/>
    <property type="match status" value="1"/>
</dbReference>
<dbReference type="InterPro" id="IPR027417">
    <property type="entry name" value="P-loop_NTPase"/>
</dbReference>
<dbReference type="PANTHER" id="PTHR43581:SF2">
    <property type="entry name" value="EXCINUCLEASE ATPASE SUBUNIT"/>
    <property type="match status" value="1"/>
</dbReference>
<evidence type="ECO:0000313" key="3">
    <source>
        <dbReference type="Proteomes" id="UP000581206"/>
    </source>
</evidence>
<gene>
    <name evidence="2" type="ORF">HGA03_17685</name>
</gene>
<dbReference type="Proteomes" id="UP000581206">
    <property type="component" value="Unassembled WGS sequence"/>
</dbReference>
<dbReference type="GO" id="GO:0016887">
    <property type="term" value="F:ATP hydrolysis activity"/>
    <property type="evidence" value="ECO:0007669"/>
    <property type="project" value="InterPro"/>
</dbReference>
<dbReference type="AlphaFoldDB" id="A0A7X6KYF8"/>
<name>A0A7X6KYF8_9CELL</name>